<dbReference type="EMBL" id="JBFXLQ010000005">
    <property type="protein sequence ID" value="KAL2870732.1"/>
    <property type="molecule type" value="Genomic_DNA"/>
</dbReference>
<dbReference type="Proteomes" id="UP001610432">
    <property type="component" value="Unassembled WGS sequence"/>
</dbReference>
<comment type="subunit">
    <text evidence="3 10">Component of the Mediator complex.</text>
</comment>
<feature type="region of interest" description="Disordered" evidence="12">
    <location>
        <begin position="101"/>
        <end position="120"/>
    </location>
</feature>
<dbReference type="InterPro" id="IPR037212">
    <property type="entry name" value="Med7/Med21-like"/>
</dbReference>
<feature type="region of interest" description="Disordered" evidence="12">
    <location>
        <begin position="1"/>
        <end position="56"/>
    </location>
</feature>
<comment type="function">
    <text evidence="9">Component of the Mediator complex, a coactivator involved in the regulated transcription of nearly all RNA polymerase II-dependent genes. Mediator functions as a bridge to convey information from gene-specific regulatory proteins to the basal RNA polymerase II transcription machinery. Mediator is recruited to promoters by direct interactions with regulatory proteins and serves as a scaffold for the assembly of a functional preinitiation complex with RNA polymerase II and the general transcription factors.</text>
</comment>
<dbReference type="GeneID" id="98141263"/>
<evidence type="ECO:0000256" key="5">
    <source>
        <dbReference type="ARBA" id="ARBA00023015"/>
    </source>
</evidence>
<comment type="subcellular location">
    <subcellularLocation>
        <location evidence="1 10">Nucleus</location>
    </subcellularLocation>
</comment>
<feature type="compositionally biased region" description="Basic and acidic residues" evidence="12">
    <location>
        <begin position="30"/>
        <end position="53"/>
    </location>
</feature>
<dbReference type="Gene3D" id="6.10.140.200">
    <property type="match status" value="1"/>
</dbReference>
<keyword evidence="14" id="KW-1185">Reference proteome</keyword>
<dbReference type="RefSeq" id="XP_070889711.1">
    <property type="nucleotide sequence ID" value="XM_071026191.1"/>
</dbReference>
<evidence type="ECO:0000256" key="7">
    <source>
        <dbReference type="ARBA" id="ARBA00023163"/>
    </source>
</evidence>
<evidence type="ECO:0000256" key="8">
    <source>
        <dbReference type="ARBA" id="ARBA00023242"/>
    </source>
</evidence>
<evidence type="ECO:0000256" key="3">
    <source>
        <dbReference type="ARBA" id="ARBA00011837"/>
    </source>
</evidence>
<organism evidence="13 14">
    <name type="scientific">Aspergillus lucknowensis</name>
    <dbReference type="NCBI Taxonomy" id="176173"/>
    <lineage>
        <taxon>Eukaryota</taxon>
        <taxon>Fungi</taxon>
        <taxon>Dikarya</taxon>
        <taxon>Ascomycota</taxon>
        <taxon>Pezizomycotina</taxon>
        <taxon>Eurotiomycetes</taxon>
        <taxon>Eurotiomycetidae</taxon>
        <taxon>Eurotiales</taxon>
        <taxon>Aspergillaceae</taxon>
        <taxon>Aspergillus</taxon>
        <taxon>Aspergillus subgen. Nidulantes</taxon>
    </lineage>
</organism>
<evidence type="ECO:0000256" key="1">
    <source>
        <dbReference type="ARBA" id="ARBA00004123"/>
    </source>
</evidence>
<dbReference type="InterPro" id="IPR044888">
    <property type="entry name" value="Mediatior_Med7_sf"/>
</dbReference>
<evidence type="ECO:0000256" key="10">
    <source>
        <dbReference type="RuleBase" id="RU364060"/>
    </source>
</evidence>
<dbReference type="InterPro" id="IPR009244">
    <property type="entry name" value="Mediatior_Med7"/>
</dbReference>
<keyword evidence="7 10" id="KW-0804">Transcription</keyword>
<evidence type="ECO:0000256" key="4">
    <source>
        <dbReference type="ARBA" id="ARBA00020631"/>
    </source>
</evidence>
<comment type="similarity">
    <text evidence="2 10">Belongs to the Mediator complex subunit 7 family.</text>
</comment>
<dbReference type="Pfam" id="PF05983">
    <property type="entry name" value="Med7"/>
    <property type="match status" value="1"/>
</dbReference>
<sequence length="262" mass="29319">MAEGGQQRALNTAFAPPPPLWKHFSPGNVKKLEEIKKEASKSDDGKPRKKEWSPAELRSLTLPPELRFLVPPEIPSGNYSVFGEVQNLSTALPSLEEQGIHQLYPSPSKPGPNGEASAQPSQPLNHAYYLLKISKSLLLNFLEFVGILSIVPDQFESKIEDIRNLFINAHHLLNLYRPHQARESLILMMEEQLSRTREEIRQMDKLKEELTAVLDQLAAEGADVGSTLEMVTEDHQMVSKSEGHIAEDSQLVWDIIDGKVDG</sequence>
<gene>
    <name evidence="13" type="ORF">BJX67DRAFT_246209</name>
</gene>
<keyword evidence="11" id="KW-0175">Coiled coil</keyword>
<evidence type="ECO:0000256" key="2">
    <source>
        <dbReference type="ARBA" id="ARBA00009994"/>
    </source>
</evidence>
<evidence type="ECO:0000256" key="11">
    <source>
        <dbReference type="SAM" id="Coils"/>
    </source>
</evidence>
<dbReference type="SUPFAM" id="SSF140718">
    <property type="entry name" value="Mediator hinge subcomplex-like"/>
    <property type="match status" value="1"/>
</dbReference>
<evidence type="ECO:0000256" key="9">
    <source>
        <dbReference type="ARBA" id="ARBA00025687"/>
    </source>
</evidence>
<evidence type="ECO:0000313" key="13">
    <source>
        <dbReference type="EMBL" id="KAL2870732.1"/>
    </source>
</evidence>
<keyword evidence="8 10" id="KW-0539">Nucleus</keyword>
<keyword evidence="5 10" id="KW-0805">Transcription regulation</keyword>
<dbReference type="Gene3D" id="6.10.140.1520">
    <property type="match status" value="1"/>
</dbReference>
<dbReference type="PANTHER" id="PTHR21428">
    <property type="entry name" value="MEDIATOR OF RNA POLYMERASE II TRANSCRIPTION SUBUNIT 7"/>
    <property type="match status" value="1"/>
</dbReference>
<evidence type="ECO:0000313" key="14">
    <source>
        <dbReference type="Proteomes" id="UP001610432"/>
    </source>
</evidence>
<reference evidence="13 14" key="1">
    <citation type="submission" date="2024-07" db="EMBL/GenBank/DDBJ databases">
        <title>Section-level genome sequencing and comparative genomics of Aspergillus sections Usti and Cavernicolus.</title>
        <authorList>
            <consortium name="Lawrence Berkeley National Laboratory"/>
            <person name="Nybo J.L."/>
            <person name="Vesth T.C."/>
            <person name="Theobald S."/>
            <person name="Frisvad J.C."/>
            <person name="Larsen T.O."/>
            <person name="Kjaerboelling I."/>
            <person name="Rothschild-Mancinelli K."/>
            <person name="Lyhne E.K."/>
            <person name="Kogle M.E."/>
            <person name="Barry K."/>
            <person name="Clum A."/>
            <person name="Na H."/>
            <person name="Ledsgaard L."/>
            <person name="Lin J."/>
            <person name="Lipzen A."/>
            <person name="Kuo A."/>
            <person name="Riley R."/>
            <person name="Mondo S."/>
            <person name="Labutti K."/>
            <person name="Haridas S."/>
            <person name="Pangalinan J."/>
            <person name="Salamov A.A."/>
            <person name="Simmons B.A."/>
            <person name="Magnuson J.K."/>
            <person name="Chen J."/>
            <person name="Drula E."/>
            <person name="Henrissat B."/>
            <person name="Wiebenga A."/>
            <person name="Lubbers R.J."/>
            <person name="Gomes A.C."/>
            <person name="Macurrencykelacurrency M.R."/>
            <person name="Stajich J."/>
            <person name="Grigoriev I.V."/>
            <person name="Mortensen U.H."/>
            <person name="De Vries R.P."/>
            <person name="Baker S.E."/>
            <person name="Andersen M.R."/>
        </authorList>
    </citation>
    <scope>NUCLEOTIDE SEQUENCE [LARGE SCALE GENOMIC DNA]</scope>
    <source>
        <strain evidence="13 14">CBS 449.75</strain>
    </source>
</reference>
<accession>A0ABR4M313</accession>
<evidence type="ECO:0000256" key="12">
    <source>
        <dbReference type="SAM" id="MobiDB-lite"/>
    </source>
</evidence>
<keyword evidence="6 10" id="KW-0010">Activator</keyword>
<evidence type="ECO:0000256" key="6">
    <source>
        <dbReference type="ARBA" id="ARBA00023159"/>
    </source>
</evidence>
<dbReference type="PANTHER" id="PTHR21428:SF11">
    <property type="entry name" value="MEDIATOR OF RNA POLYMERASE II TRANSCRIPTION SUBUNIT 7"/>
    <property type="match status" value="1"/>
</dbReference>
<proteinExistence type="inferred from homology"/>
<protein>
    <recommendedName>
        <fullName evidence="4 10">Mediator of RNA polymerase II transcription subunit 7</fullName>
    </recommendedName>
</protein>
<name>A0ABR4M313_9EURO</name>
<feature type="coiled-coil region" evidence="11">
    <location>
        <begin position="186"/>
        <end position="220"/>
    </location>
</feature>
<comment type="caution">
    <text evidence="13">The sequence shown here is derived from an EMBL/GenBank/DDBJ whole genome shotgun (WGS) entry which is preliminary data.</text>
</comment>